<keyword evidence="16" id="KW-0675">Receptor</keyword>
<accession>A0A5B7C3P3</accession>
<dbReference type="InterPro" id="IPR008271">
    <property type="entry name" value="Ser/Thr_kinase_AS"/>
</dbReference>
<evidence type="ECO:0000256" key="9">
    <source>
        <dbReference type="ARBA" id="ARBA00022989"/>
    </source>
</evidence>
<dbReference type="SMART" id="SM00220">
    <property type="entry name" value="S_TKc"/>
    <property type="match status" value="1"/>
</dbReference>
<dbReference type="FunFam" id="3.30.200.20:FF:000039">
    <property type="entry name" value="receptor-like protein kinase FERONIA"/>
    <property type="match status" value="1"/>
</dbReference>
<sequence length="845" mass="92966">MVKMKRVKWIPLVLTVVLFGFMGHGSNASFTPVDNYLIACGSSQNVTFLGQTFVPDSVQSSNALKSQENSIVATSNASAPFPVYQSARIFPSMASYKFHIEQEGRHWVRLYFYPLPDSGHNLTSASISVITENFVLLSNFTFKNYNGSYLFKEYAINVTSDTLTLTFIPSNNSVAFINAIEVVSIPDELLPDQALVLPTSAPFSGLSEHALETVYRLNMGGPLLTAQNDTIGRTWENDEKYLHVNSSAANVSVSPSTIKYPTAVTPEIAPNWVYATAETMGEANVPIRNFNITWVFPVNPNFTYFVRVHFCDIVSKSLNNLVFNLYINSDIALGDLDLSMFSVSLGVPYYKDFVSNSTADTDTLTVSIGPDTSADIQNAILNGLEIMKISNGARSLDGFSSVESILVSPSKKSKIGIIVGSVVGASAVVAFIVLCYCCFIARKSKTTHQPHSWLPLPLYGNSQTMTKMSTTSQKSGTASCISLSSPNLGRFFMFQEIMDATNKFDENLLLGVGGFGRVYKGTLEDGTKVAVKRGNPRSEQGLAEFRTEIEMLSKLRHRHLVSLIGYCDERSEMILVYEYMANGPLRSHLYGTDLPPLSWKQRLEICIGAARGLHYLHTGAAQSIIHRDVKTTNILLDENFVAKVADFGLSKTGPALDQTHVSTAVKGSFGYLDPEYFRRQQLTEKSDVYSFGVVLMEVLCTRPALNPVLPREQVNIAEWAMSWQKKGMLDQIMDPNLEGKVNPASLKKFGETAEKCLAEHGVDRPSMGDVLWNLEYALQLEETSSALMEPEDNSTNHIPGIPLTPLEPFDNSLSMVDGVNSVTDDDAEDAATSAVFSQLVNPRGR</sequence>
<dbReference type="PROSITE" id="PS00108">
    <property type="entry name" value="PROTEIN_KINASE_ST"/>
    <property type="match status" value="1"/>
</dbReference>
<reference evidence="16" key="1">
    <citation type="submission" date="2019-08" db="EMBL/GenBank/DDBJ databases">
        <title>Reference gene set and small RNA set construction with multiple tissues from Davidia involucrata Baill.</title>
        <authorList>
            <person name="Yang H."/>
            <person name="Zhou C."/>
            <person name="Li G."/>
            <person name="Wang J."/>
            <person name="Gao P."/>
            <person name="Wang M."/>
            <person name="Wang R."/>
            <person name="Zhao Y."/>
        </authorList>
    </citation>
    <scope>NUCLEOTIDE SEQUENCE</scope>
    <source>
        <tissue evidence="16">Mixed with DoveR01_LX</tissue>
    </source>
</reference>
<feature type="binding site" evidence="12">
    <location>
        <position position="532"/>
    </location>
    <ligand>
        <name>ATP</name>
        <dbReference type="ChEBI" id="CHEBI:30616"/>
    </ligand>
</feature>
<evidence type="ECO:0000313" key="16">
    <source>
        <dbReference type="EMBL" id="MPA74896.1"/>
    </source>
</evidence>
<dbReference type="FunFam" id="2.60.120.430:FF:000005">
    <property type="entry name" value="Putative receptor-like protein kinase"/>
    <property type="match status" value="1"/>
</dbReference>
<dbReference type="InterPro" id="IPR017441">
    <property type="entry name" value="Protein_kinase_ATP_BS"/>
</dbReference>
<evidence type="ECO:0000256" key="1">
    <source>
        <dbReference type="ARBA" id="ARBA00004167"/>
    </source>
</evidence>
<dbReference type="PROSITE" id="PS00107">
    <property type="entry name" value="PROTEIN_KINASE_ATP"/>
    <property type="match status" value="1"/>
</dbReference>
<keyword evidence="9 13" id="KW-1133">Transmembrane helix</keyword>
<evidence type="ECO:0000256" key="5">
    <source>
        <dbReference type="ARBA" id="ARBA00022729"/>
    </source>
</evidence>
<evidence type="ECO:0000256" key="7">
    <source>
        <dbReference type="ARBA" id="ARBA00022777"/>
    </source>
</evidence>
<evidence type="ECO:0000256" key="6">
    <source>
        <dbReference type="ARBA" id="ARBA00022741"/>
    </source>
</evidence>
<dbReference type="FunFam" id="1.10.510.10:FF:000058">
    <property type="entry name" value="Receptor-like protein kinase FERONIA"/>
    <property type="match status" value="1"/>
</dbReference>
<name>A0A5B7C3P3_DAVIN</name>
<evidence type="ECO:0000256" key="4">
    <source>
        <dbReference type="ARBA" id="ARBA00022692"/>
    </source>
</evidence>
<dbReference type="EMBL" id="GHES01044337">
    <property type="protein sequence ID" value="MPA74896.1"/>
    <property type="molecule type" value="Transcribed_RNA"/>
</dbReference>
<evidence type="ECO:0000256" key="8">
    <source>
        <dbReference type="ARBA" id="ARBA00022840"/>
    </source>
</evidence>
<protein>
    <submittedName>
        <fullName evidence="16">Putative receptor-like protein kinase THESEUS 1 isoform X1</fullName>
        <ecNumber evidence="16">2.7.11.1</ecNumber>
    </submittedName>
</protein>
<organism evidence="16">
    <name type="scientific">Davidia involucrata</name>
    <name type="common">Dove tree</name>
    <dbReference type="NCBI Taxonomy" id="16924"/>
    <lineage>
        <taxon>Eukaryota</taxon>
        <taxon>Viridiplantae</taxon>
        <taxon>Streptophyta</taxon>
        <taxon>Embryophyta</taxon>
        <taxon>Tracheophyta</taxon>
        <taxon>Spermatophyta</taxon>
        <taxon>Magnoliopsida</taxon>
        <taxon>eudicotyledons</taxon>
        <taxon>Gunneridae</taxon>
        <taxon>Pentapetalae</taxon>
        <taxon>asterids</taxon>
        <taxon>Cornales</taxon>
        <taxon>Nyssaceae</taxon>
        <taxon>Davidia</taxon>
    </lineage>
</organism>
<dbReference type="PANTHER" id="PTHR47989:SF62">
    <property type="entry name" value="OS05G0423500 PROTEIN"/>
    <property type="match status" value="1"/>
</dbReference>
<keyword evidence="4 13" id="KW-0812">Transmembrane</keyword>
<keyword evidence="8 12" id="KW-0067">ATP-binding</keyword>
<dbReference type="InterPro" id="IPR000719">
    <property type="entry name" value="Prot_kinase_dom"/>
</dbReference>
<dbReference type="Pfam" id="PF12819">
    <property type="entry name" value="Malectin_like"/>
    <property type="match status" value="1"/>
</dbReference>
<dbReference type="InterPro" id="IPR024788">
    <property type="entry name" value="Malectin-like_Carb-bd_dom"/>
</dbReference>
<evidence type="ECO:0000256" key="10">
    <source>
        <dbReference type="ARBA" id="ARBA00023136"/>
    </source>
</evidence>
<dbReference type="GO" id="GO:0004674">
    <property type="term" value="F:protein serine/threonine kinase activity"/>
    <property type="evidence" value="ECO:0007669"/>
    <property type="project" value="UniProtKB-KW"/>
</dbReference>
<dbReference type="GO" id="GO:0016020">
    <property type="term" value="C:membrane"/>
    <property type="evidence" value="ECO:0007669"/>
    <property type="project" value="UniProtKB-SubCell"/>
</dbReference>
<dbReference type="AlphaFoldDB" id="A0A5B7C3P3"/>
<feature type="signal peptide" evidence="14">
    <location>
        <begin position="1"/>
        <end position="28"/>
    </location>
</feature>
<feature type="domain" description="Protein kinase" evidence="15">
    <location>
        <begin position="504"/>
        <end position="777"/>
    </location>
</feature>
<proteinExistence type="predicted"/>
<dbReference type="Gene3D" id="1.10.510.10">
    <property type="entry name" value="Transferase(Phosphotransferase) domain 1"/>
    <property type="match status" value="1"/>
</dbReference>
<evidence type="ECO:0000259" key="15">
    <source>
        <dbReference type="PROSITE" id="PS50011"/>
    </source>
</evidence>
<dbReference type="InterPro" id="IPR001245">
    <property type="entry name" value="Ser-Thr/Tyr_kinase_cat_dom"/>
</dbReference>
<feature type="chain" id="PRO_5022862886" evidence="14">
    <location>
        <begin position="29"/>
        <end position="845"/>
    </location>
</feature>
<keyword evidence="11" id="KW-0325">Glycoprotein</keyword>
<comment type="subcellular location">
    <subcellularLocation>
        <location evidence="1">Membrane</location>
        <topology evidence="1">Single-pass membrane protein</topology>
    </subcellularLocation>
</comment>
<keyword evidence="2" id="KW-0723">Serine/threonine-protein kinase</keyword>
<evidence type="ECO:0000256" key="13">
    <source>
        <dbReference type="SAM" id="Phobius"/>
    </source>
</evidence>
<keyword evidence="10 13" id="KW-0472">Membrane</keyword>
<dbReference type="InterPro" id="IPR011009">
    <property type="entry name" value="Kinase-like_dom_sf"/>
</dbReference>
<evidence type="ECO:0000256" key="3">
    <source>
        <dbReference type="ARBA" id="ARBA00022679"/>
    </source>
</evidence>
<dbReference type="Gene3D" id="3.30.200.20">
    <property type="entry name" value="Phosphorylase Kinase, domain 1"/>
    <property type="match status" value="1"/>
</dbReference>
<keyword evidence="7 16" id="KW-0418">Kinase</keyword>
<evidence type="ECO:0000256" key="14">
    <source>
        <dbReference type="SAM" id="SignalP"/>
    </source>
</evidence>
<keyword evidence="5 14" id="KW-0732">Signal</keyword>
<dbReference type="Pfam" id="PF07714">
    <property type="entry name" value="PK_Tyr_Ser-Thr"/>
    <property type="match status" value="1"/>
</dbReference>
<dbReference type="PANTHER" id="PTHR47989">
    <property type="entry name" value="OS01G0750732 PROTEIN"/>
    <property type="match status" value="1"/>
</dbReference>
<evidence type="ECO:0000256" key="11">
    <source>
        <dbReference type="ARBA" id="ARBA00023180"/>
    </source>
</evidence>
<dbReference type="FunFam" id="2.60.120.430:FF:000001">
    <property type="entry name" value="Receptor-like protein kinase FERONIA"/>
    <property type="match status" value="1"/>
</dbReference>
<keyword evidence="3 16" id="KW-0808">Transferase</keyword>
<dbReference type="Gene3D" id="2.60.120.430">
    <property type="entry name" value="Galactose-binding lectin"/>
    <property type="match status" value="2"/>
</dbReference>
<dbReference type="CDD" id="cd14066">
    <property type="entry name" value="STKc_IRAK"/>
    <property type="match status" value="1"/>
</dbReference>
<dbReference type="PROSITE" id="PS50011">
    <property type="entry name" value="PROTEIN_KINASE_DOM"/>
    <property type="match status" value="1"/>
</dbReference>
<evidence type="ECO:0000256" key="12">
    <source>
        <dbReference type="PROSITE-ProRule" id="PRU10141"/>
    </source>
</evidence>
<dbReference type="SUPFAM" id="SSF56112">
    <property type="entry name" value="Protein kinase-like (PK-like)"/>
    <property type="match status" value="1"/>
</dbReference>
<evidence type="ECO:0000256" key="2">
    <source>
        <dbReference type="ARBA" id="ARBA00022527"/>
    </source>
</evidence>
<dbReference type="EC" id="2.7.11.1" evidence="16"/>
<gene>
    <name evidence="16" type="ORF">Din_044337</name>
</gene>
<feature type="transmembrane region" description="Helical" evidence="13">
    <location>
        <begin position="415"/>
        <end position="441"/>
    </location>
</feature>
<dbReference type="GO" id="GO:0005524">
    <property type="term" value="F:ATP binding"/>
    <property type="evidence" value="ECO:0007669"/>
    <property type="project" value="UniProtKB-UniRule"/>
</dbReference>
<keyword evidence="6 12" id="KW-0547">Nucleotide-binding</keyword>